<dbReference type="Pfam" id="PF04117">
    <property type="entry name" value="Mpv17_PMP22"/>
    <property type="match status" value="1"/>
</dbReference>
<keyword evidence="3 6" id="KW-0812">Transmembrane</keyword>
<keyword evidence="4 6" id="KW-1133">Transmembrane helix</keyword>
<protein>
    <submittedName>
        <fullName evidence="7">Uncharacterized protein</fullName>
    </submittedName>
</protein>
<organism evidence="7">
    <name type="scientific">Entomoneis paludosa</name>
    <dbReference type="NCBI Taxonomy" id="265537"/>
    <lineage>
        <taxon>Eukaryota</taxon>
        <taxon>Sar</taxon>
        <taxon>Stramenopiles</taxon>
        <taxon>Ochrophyta</taxon>
        <taxon>Bacillariophyta</taxon>
        <taxon>Bacillariophyceae</taxon>
        <taxon>Bacillariophycidae</taxon>
        <taxon>Entomoneidaceae</taxon>
        <taxon>Entomoneis</taxon>
    </lineage>
</organism>
<dbReference type="AlphaFoldDB" id="A0A7S2Y6W9"/>
<evidence type="ECO:0000256" key="5">
    <source>
        <dbReference type="ARBA" id="ARBA00023136"/>
    </source>
</evidence>
<feature type="transmembrane region" description="Helical" evidence="6">
    <location>
        <begin position="35"/>
        <end position="58"/>
    </location>
</feature>
<dbReference type="PANTHER" id="PTHR11266:SF21">
    <property type="entry name" value="ACT DOMAIN-CONTAINING PROTEIN"/>
    <property type="match status" value="1"/>
</dbReference>
<reference evidence="7" key="1">
    <citation type="submission" date="2021-01" db="EMBL/GenBank/DDBJ databases">
        <authorList>
            <person name="Corre E."/>
            <person name="Pelletier E."/>
            <person name="Niang G."/>
            <person name="Scheremetjew M."/>
            <person name="Finn R."/>
            <person name="Kale V."/>
            <person name="Holt S."/>
            <person name="Cochrane G."/>
            <person name="Meng A."/>
            <person name="Brown T."/>
            <person name="Cohen L."/>
        </authorList>
    </citation>
    <scope>NUCLEOTIDE SEQUENCE</scope>
    <source>
        <strain evidence="7">CCMP125</strain>
    </source>
</reference>
<evidence type="ECO:0000313" key="7">
    <source>
        <dbReference type="EMBL" id="CAD9956180.1"/>
    </source>
</evidence>
<name>A0A7S2Y6W9_9STRA</name>
<proteinExistence type="inferred from homology"/>
<evidence type="ECO:0000256" key="2">
    <source>
        <dbReference type="ARBA" id="ARBA00006824"/>
    </source>
</evidence>
<dbReference type="PANTHER" id="PTHR11266">
    <property type="entry name" value="PEROXISOMAL MEMBRANE PROTEIN 2, PXMP2 MPV17"/>
    <property type="match status" value="1"/>
</dbReference>
<feature type="transmembrane region" description="Helical" evidence="6">
    <location>
        <begin position="281"/>
        <end position="300"/>
    </location>
</feature>
<gene>
    <name evidence="7" type="ORF">APAL1065_LOCUS7690</name>
</gene>
<sequence>MHLFLFCSVADRGLWRDTNKSYFLTYKTINMTMMLRIFFMAAALVGWTAGFSAHPVAINKNIHRQRMPALPSFDVMALNSMEGVNVAASFSATALTQQASAAINSFFQTQPYLAAFLTCSVKASAADLLAQTQEDNATLNEAPMAMTQQYQDDDDAPLPVDVSRNLGFLLYGGLYSGITQNYLYSVIYPLVIGTDDSLVTLCQQVAVDNLVSAPLLCLPVAYIFKSAFTSSKGLSWDATIQQGLEKYVKDVRYQGLLLKYWTLWVPVQFLTFGVIPPHFRVTFVAAISFFWICILSTIAASETQEQTI</sequence>
<keyword evidence="5 6" id="KW-0472">Membrane</keyword>
<dbReference type="GO" id="GO:0016020">
    <property type="term" value="C:membrane"/>
    <property type="evidence" value="ECO:0007669"/>
    <property type="project" value="UniProtKB-SubCell"/>
</dbReference>
<dbReference type="EMBL" id="HBHT01011427">
    <property type="protein sequence ID" value="CAD9956180.1"/>
    <property type="molecule type" value="Transcribed_RNA"/>
</dbReference>
<comment type="subcellular location">
    <subcellularLocation>
        <location evidence="1">Membrane</location>
        <topology evidence="1">Multi-pass membrane protein</topology>
    </subcellularLocation>
</comment>
<evidence type="ECO:0000256" key="3">
    <source>
        <dbReference type="ARBA" id="ARBA00022692"/>
    </source>
</evidence>
<comment type="similarity">
    <text evidence="2 6">Belongs to the peroxisomal membrane protein PXMP2/4 family.</text>
</comment>
<dbReference type="GO" id="GO:0005737">
    <property type="term" value="C:cytoplasm"/>
    <property type="evidence" value="ECO:0007669"/>
    <property type="project" value="TreeGrafter"/>
</dbReference>
<feature type="transmembrane region" description="Helical" evidence="6">
    <location>
        <begin position="256"/>
        <end position="275"/>
    </location>
</feature>
<evidence type="ECO:0000256" key="1">
    <source>
        <dbReference type="ARBA" id="ARBA00004141"/>
    </source>
</evidence>
<accession>A0A7S2Y6W9</accession>
<evidence type="ECO:0000256" key="6">
    <source>
        <dbReference type="RuleBase" id="RU363053"/>
    </source>
</evidence>
<evidence type="ECO:0000256" key="4">
    <source>
        <dbReference type="ARBA" id="ARBA00022989"/>
    </source>
</evidence>
<dbReference type="InterPro" id="IPR007248">
    <property type="entry name" value="Mpv17_PMP22"/>
</dbReference>